<feature type="binding site" evidence="3">
    <location>
        <position position="80"/>
    </location>
    <ligand>
        <name>Zn(2+)</name>
        <dbReference type="ChEBI" id="CHEBI:29105"/>
        <label>1</label>
    </ligand>
</feature>
<dbReference type="Gene3D" id="3.40.630.10">
    <property type="entry name" value="Zn peptidases"/>
    <property type="match status" value="1"/>
</dbReference>
<evidence type="ECO:0000256" key="2">
    <source>
        <dbReference type="ARBA" id="ARBA00022801"/>
    </source>
</evidence>
<dbReference type="STRING" id="872970.SAMN04488134_107117"/>
<dbReference type="Pfam" id="PF07687">
    <property type="entry name" value="M20_dimer"/>
    <property type="match status" value="1"/>
</dbReference>
<evidence type="ECO:0000256" key="3">
    <source>
        <dbReference type="PIRSR" id="PIRSR001235-1"/>
    </source>
</evidence>
<accession>A0A1H8PMG9</accession>
<dbReference type="InterPro" id="IPR002933">
    <property type="entry name" value="Peptidase_M20"/>
</dbReference>
<dbReference type="CDD" id="cd03884">
    <property type="entry name" value="M20_bAS"/>
    <property type="match status" value="1"/>
</dbReference>
<dbReference type="PIRSF" id="PIRSF001235">
    <property type="entry name" value="Amidase_carbamoylase"/>
    <property type="match status" value="1"/>
</dbReference>
<sequence length="410" mass="44801">MIINCERLWKMIQQLGEIGRTEQGGLTRLAFSKEEQEAKQLLRTYLEAAHLTVYEDAMGNFFGRYPAEAAEAETLLIGSHIDTVFNGGKFDGAAGVLIGIEVLRTLAEQNVTLPFHVEVVAFTDEEGARFSSGMLGSQAFIGQLTQTDLEKYSDQAGIPLVDAMINQGYQPIQLAKAKRDPEKLKGYLEVHIEQGKVLEEANAPVGLVTGIVGLRWLKINLKGEAGHAGTTPMHLRKDPLACAAELITFIEALIKRENQAVATVGQLSVKPGGINVIPAEVEFTVDLRDLSDQKLDRLVTEIEKKAERIAEKRGIATELNVIEISKAVHTTTTVTELMETVMNEQQLPCIKLPSGAGHDAMILAQVTPIGMIFVRTKEGISHHPAEFATADDLAIAAQVLYDTIIKMACY</sequence>
<reference evidence="5 6" key="1">
    <citation type="submission" date="2016-10" db="EMBL/GenBank/DDBJ databases">
        <authorList>
            <person name="de Groot N.N."/>
        </authorList>
    </citation>
    <scope>NUCLEOTIDE SEQUENCE [LARGE SCALE GENOMIC DNA]</scope>
    <source>
        <strain evidence="5 6">CGMCC 1.10434</strain>
    </source>
</reference>
<dbReference type="GO" id="GO:0016813">
    <property type="term" value="F:hydrolase activity, acting on carbon-nitrogen (but not peptide) bonds, in linear amidines"/>
    <property type="evidence" value="ECO:0007669"/>
    <property type="project" value="InterPro"/>
</dbReference>
<dbReference type="Pfam" id="PF01546">
    <property type="entry name" value="Peptidase_M20"/>
    <property type="match status" value="1"/>
</dbReference>
<organism evidence="5 6">
    <name type="scientific">Amphibacillus marinus</name>
    <dbReference type="NCBI Taxonomy" id="872970"/>
    <lineage>
        <taxon>Bacteria</taxon>
        <taxon>Bacillati</taxon>
        <taxon>Bacillota</taxon>
        <taxon>Bacilli</taxon>
        <taxon>Bacillales</taxon>
        <taxon>Bacillaceae</taxon>
        <taxon>Amphibacillus</taxon>
    </lineage>
</organism>
<evidence type="ECO:0000313" key="6">
    <source>
        <dbReference type="Proteomes" id="UP000199300"/>
    </source>
</evidence>
<dbReference type="RefSeq" id="WP_177178276.1">
    <property type="nucleotide sequence ID" value="NZ_FODJ01000007.1"/>
</dbReference>
<feature type="binding site" evidence="3">
    <location>
        <position position="91"/>
    </location>
    <ligand>
        <name>Zn(2+)</name>
        <dbReference type="ChEBI" id="CHEBI:29105"/>
        <label>2</label>
    </ligand>
</feature>
<dbReference type="PANTHER" id="PTHR32494:SF5">
    <property type="entry name" value="ALLANTOATE AMIDOHYDROLASE"/>
    <property type="match status" value="1"/>
</dbReference>
<dbReference type="GO" id="GO:0046872">
    <property type="term" value="F:metal ion binding"/>
    <property type="evidence" value="ECO:0007669"/>
    <property type="project" value="UniProtKB-KW"/>
</dbReference>
<evidence type="ECO:0000313" key="5">
    <source>
        <dbReference type="EMBL" id="SEO42908.1"/>
    </source>
</evidence>
<dbReference type="SUPFAM" id="SSF55031">
    <property type="entry name" value="Bacterial exopeptidase dimerisation domain"/>
    <property type="match status" value="1"/>
</dbReference>
<feature type="domain" description="Peptidase M20 dimerisation" evidence="4">
    <location>
        <begin position="210"/>
        <end position="312"/>
    </location>
</feature>
<keyword evidence="3" id="KW-0479">Metal-binding</keyword>
<protein>
    <submittedName>
        <fullName evidence="5">Allantoate deiminase</fullName>
    </submittedName>
</protein>
<proteinExistence type="inferred from homology"/>
<feature type="binding site" evidence="3">
    <location>
        <position position="91"/>
    </location>
    <ligand>
        <name>Zn(2+)</name>
        <dbReference type="ChEBI" id="CHEBI:29105"/>
        <label>1</label>
    </ligand>
</feature>
<keyword evidence="3" id="KW-0862">Zinc</keyword>
<dbReference type="Gene3D" id="3.30.70.360">
    <property type="match status" value="1"/>
</dbReference>
<feature type="binding site" evidence="3">
    <location>
        <position position="126"/>
    </location>
    <ligand>
        <name>Zn(2+)</name>
        <dbReference type="ChEBI" id="CHEBI:29105"/>
        <label>2</label>
    </ligand>
</feature>
<evidence type="ECO:0000259" key="4">
    <source>
        <dbReference type="Pfam" id="PF07687"/>
    </source>
</evidence>
<dbReference type="InterPro" id="IPR011650">
    <property type="entry name" value="Peptidase_M20_dimer"/>
</dbReference>
<dbReference type="NCBIfam" id="NF006771">
    <property type="entry name" value="PRK09290.1-5"/>
    <property type="match status" value="1"/>
</dbReference>
<dbReference type="Proteomes" id="UP000199300">
    <property type="component" value="Unassembled WGS sequence"/>
</dbReference>
<keyword evidence="6" id="KW-1185">Reference proteome</keyword>
<feature type="binding site" evidence="3">
    <location>
        <position position="382"/>
    </location>
    <ligand>
        <name>Zn(2+)</name>
        <dbReference type="ChEBI" id="CHEBI:29105"/>
        <label>2</label>
    </ligand>
</feature>
<dbReference type="EMBL" id="FODJ01000007">
    <property type="protein sequence ID" value="SEO42908.1"/>
    <property type="molecule type" value="Genomic_DNA"/>
</dbReference>
<dbReference type="AlphaFoldDB" id="A0A1H8PMG9"/>
<feature type="binding site" evidence="3">
    <location>
        <position position="191"/>
    </location>
    <ligand>
        <name>Zn(2+)</name>
        <dbReference type="ChEBI" id="CHEBI:29105"/>
        <label>1</label>
    </ligand>
</feature>
<keyword evidence="2" id="KW-0378">Hydrolase</keyword>
<dbReference type="PANTHER" id="PTHR32494">
    <property type="entry name" value="ALLANTOATE DEIMINASE-RELATED"/>
    <property type="match status" value="1"/>
</dbReference>
<gene>
    <name evidence="5" type="ORF">SAMN04488134_107117</name>
</gene>
<dbReference type="InterPro" id="IPR036264">
    <property type="entry name" value="Bact_exopeptidase_dim_dom"/>
</dbReference>
<dbReference type="InterPro" id="IPR010158">
    <property type="entry name" value="Amidase_Cbmase"/>
</dbReference>
<dbReference type="SUPFAM" id="SSF53187">
    <property type="entry name" value="Zn-dependent exopeptidases"/>
    <property type="match status" value="1"/>
</dbReference>
<evidence type="ECO:0000256" key="1">
    <source>
        <dbReference type="ARBA" id="ARBA00006153"/>
    </source>
</evidence>
<name>A0A1H8PMG9_9BACI</name>
<comment type="similarity">
    <text evidence="1">Belongs to the peptidase M20 family.</text>
</comment>
<dbReference type="NCBIfam" id="TIGR01879">
    <property type="entry name" value="hydantase"/>
    <property type="match status" value="1"/>
</dbReference>
<comment type="cofactor">
    <cofactor evidence="3">
        <name>Zn(2+)</name>
        <dbReference type="ChEBI" id="CHEBI:29105"/>
    </cofactor>
    <text evidence="3">Binds 2 Zn(2+) ions per subunit.</text>
</comment>